<sequence length="288" mass="31191">MISNSFVHTKVAVKCHPKINQRSSRSVARNHVHKARQEKLGDAQSSLFGSEDLYWAAAFRGQLVHVSHTQRRSAGIHRAATRSAAPKAQKTSEKVARSETVEAERREELSAKTSSVLSSNTQTQGLVQNYEVAPAILDGRALLFSATIFVALALDLNSSAHLMGNVDVPVHQFVSNNIAESGLRFWDEVSAYPFDLALLASVGGLLAGATSSNNDMRARALRALGVCALIYFGGGGGIPHGDPLLVGFLKENFHRIRPSELLHHTYAFPSGHTTASSFTTGLFLWVHP</sequence>
<evidence type="ECO:0008006" key="4">
    <source>
        <dbReference type="Google" id="ProtNLM"/>
    </source>
</evidence>
<feature type="compositionally biased region" description="Basic and acidic residues" evidence="1">
    <location>
        <begin position="90"/>
        <end position="110"/>
    </location>
</feature>
<evidence type="ECO:0000313" key="3">
    <source>
        <dbReference type="Proteomes" id="UP001190700"/>
    </source>
</evidence>
<feature type="region of interest" description="Disordered" evidence="1">
    <location>
        <begin position="76"/>
        <end position="115"/>
    </location>
</feature>
<dbReference type="SUPFAM" id="SSF48317">
    <property type="entry name" value="Acid phosphatase/Vanadium-dependent haloperoxidase"/>
    <property type="match status" value="1"/>
</dbReference>
<protein>
    <recommendedName>
        <fullName evidence="4">Phosphatidic acid phosphatase type 2/haloperoxidase domain-containing protein</fullName>
    </recommendedName>
</protein>
<dbReference type="EMBL" id="LGRX02005574">
    <property type="protein sequence ID" value="KAK3278181.1"/>
    <property type="molecule type" value="Genomic_DNA"/>
</dbReference>
<name>A0AAE0GIM6_9CHLO</name>
<accession>A0AAE0GIM6</accession>
<evidence type="ECO:0000256" key="1">
    <source>
        <dbReference type="SAM" id="MobiDB-lite"/>
    </source>
</evidence>
<dbReference type="AlphaFoldDB" id="A0AAE0GIM6"/>
<gene>
    <name evidence="2" type="ORF">CYMTET_13866</name>
</gene>
<dbReference type="Proteomes" id="UP001190700">
    <property type="component" value="Unassembled WGS sequence"/>
</dbReference>
<evidence type="ECO:0000313" key="2">
    <source>
        <dbReference type="EMBL" id="KAK3278181.1"/>
    </source>
</evidence>
<comment type="caution">
    <text evidence="2">The sequence shown here is derived from an EMBL/GenBank/DDBJ whole genome shotgun (WGS) entry which is preliminary data.</text>
</comment>
<dbReference type="InterPro" id="IPR036938">
    <property type="entry name" value="PAP2/HPO_sf"/>
</dbReference>
<keyword evidence="3" id="KW-1185">Reference proteome</keyword>
<organism evidence="2 3">
    <name type="scientific">Cymbomonas tetramitiformis</name>
    <dbReference type="NCBI Taxonomy" id="36881"/>
    <lineage>
        <taxon>Eukaryota</taxon>
        <taxon>Viridiplantae</taxon>
        <taxon>Chlorophyta</taxon>
        <taxon>Pyramimonadophyceae</taxon>
        <taxon>Pyramimonadales</taxon>
        <taxon>Pyramimonadaceae</taxon>
        <taxon>Cymbomonas</taxon>
    </lineage>
</organism>
<proteinExistence type="predicted"/>
<reference evidence="2 3" key="1">
    <citation type="journal article" date="2015" name="Genome Biol. Evol.">
        <title>Comparative Genomics of a Bacterivorous Green Alga Reveals Evolutionary Causalities and Consequences of Phago-Mixotrophic Mode of Nutrition.</title>
        <authorList>
            <person name="Burns J.A."/>
            <person name="Paasch A."/>
            <person name="Narechania A."/>
            <person name="Kim E."/>
        </authorList>
    </citation>
    <scope>NUCLEOTIDE SEQUENCE [LARGE SCALE GENOMIC DNA]</scope>
    <source>
        <strain evidence="2 3">PLY_AMNH</strain>
    </source>
</reference>